<name>A0A2P2IJZ6_RHIMU</name>
<dbReference type="AlphaFoldDB" id="A0A2P2IJZ6"/>
<dbReference type="EMBL" id="GGEC01001079">
    <property type="protein sequence ID" value="MBW81562.1"/>
    <property type="molecule type" value="Transcribed_RNA"/>
</dbReference>
<organism evidence="1">
    <name type="scientific">Rhizophora mucronata</name>
    <name type="common">Asiatic mangrove</name>
    <dbReference type="NCBI Taxonomy" id="61149"/>
    <lineage>
        <taxon>Eukaryota</taxon>
        <taxon>Viridiplantae</taxon>
        <taxon>Streptophyta</taxon>
        <taxon>Embryophyta</taxon>
        <taxon>Tracheophyta</taxon>
        <taxon>Spermatophyta</taxon>
        <taxon>Magnoliopsida</taxon>
        <taxon>eudicotyledons</taxon>
        <taxon>Gunneridae</taxon>
        <taxon>Pentapetalae</taxon>
        <taxon>rosids</taxon>
        <taxon>fabids</taxon>
        <taxon>Malpighiales</taxon>
        <taxon>Rhizophoraceae</taxon>
        <taxon>Rhizophora</taxon>
    </lineage>
</organism>
<accession>A0A2P2IJZ6</accession>
<reference evidence="1" key="1">
    <citation type="submission" date="2018-02" db="EMBL/GenBank/DDBJ databases">
        <title>Rhizophora mucronata_Transcriptome.</title>
        <authorList>
            <person name="Meera S.P."/>
            <person name="Sreeshan A."/>
            <person name="Augustine A."/>
        </authorList>
    </citation>
    <scope>NUCLEOTIDE SEQUENCE</scope>
    <source>
        <tissue evidence="1">Leaf</tissue>
    </source>
</reference>
<evidence type="ECO:0000313" key="1">
    <source>
        <dbReference type="EMBL" id="MBW81562.1"/>
    </source>
</evidence>
<sequence>MQASLTKWANFCYFEEN</sequence>
<protein>
    <submittedName>
        <fullName evidence="1">Uncharacterized protein</fullName>
    </submittedName>
</protein>
<proteinExistence type="predicted"/>